<accession>A0A0J1BGM7</accession>
<keyword evidence="2" id="KW-1185">Reference proteome</keyword>
<evidence type="ECO:0000313" key="1">
    <source>
        <dbReference type="EMBL" id="KLU05707.1"/>
    </source>
</evidence>
<dbReference type="AlphaFoldDB" id="A0A0J1BGM7"/>
<name>A0A0J1BGM7_RHOIS</name>
<reference evidence="1" key="1">
    <citation type="submission" date="2015-05" db="EMBL/GenBank/DDBJ databases">
        <title>Permanent draft genome of Rhodopirellula islandicus K833.</title>
        <authorList>
            <person name="Kizina J."/>
            <person name="Richter M."/>
            <person name="Glockner F.O."/>
            <person name="Harder J."/>
        </authorList>
    </citation>
    <scope>NUCLEOTIDE SEQUENCE [LARGE SCALE GENOMIC DNA]</scope>
    <source>
        <strain evidence="1">K833</strain>
    </source>
</reference>
<evidence type="ECO:0000313" key="2">
    <source>
        <dbReference type="Proteomes" id="UP000036367"/>
    </source>
</evidence>
<protein>
    <recommendedName>
        <fullName evidence="3">Helix-turn-helix domain-containing protein</fullName>
    </recommendedName>
</protein>
<sequence length="92" mass="9973">MEIASTTPDELADRVTNSVVEQLRHLIQESSNPILVDSDEMARLASISRPTLDRLRSAQVVPSVLVGRRRLYRPDAVVAALEAQAAGGADHV</sequence>
<dbReference type="Proteomes" id="UP000036367">
    <property type="component" value="Unassembled WGS sequence"/>
</dbReference>
<dbReference type="EMBL" id="LECT01000017">
    <property type="protein sequence ID" value="KLU05707.1"/>
    <property type="molecule type" value="Genomic_DNA"/>
</dbReference>
<proteinExistence type="predicted"/>
<gene>
    <name evidence="1" type="ORF">RISK_002339</name>
</gene>
<organism evidence="1 2">
    <name type="scientific">Rhodopirellula islandica</name>
    <dbReference type="NCBI Taxonomy" id="595434"/>
    <lineage>
        <taxon>Bacteria</taxon>
        <taxon>Pseudomonadati</taxon>
        <taxon>Planctomycetota</taxon>
        <taxon>Planctomycetia</taxon>
        <taxon>Pirellulales</taxon>
        <taxon>Pirellulaceae</taxon>
        <taxon>Rhodopirellula</taxon>
    </lineage>
</organism>
<dbReference type="PATRIC" id="fig|595434.4.peg.2234"/>
<comment type="caution">
    <text evidence="1">The sequence shown here is derived from an EMBL/GenBank/DDBJ whole genome shotgun (WGS) entry which is preliminary data.</text>
</comment>
<evidence type="ECO:0008006" key="3">
    <source>
        <dbReference type="Google" id="ProtNLM"/>
    </source>
</evidence>